<proteinExistence type="predicted"/>
<evidence type="ECO:0000313" key="1">
    <source>
        <dbReference type="EMBL" id="PIA44255.1"/>
    </source>
</evidence>
<name>A0A2G5DL51_AQUCA</name>
<dbReference type="Proteomes" id="UP000230069">
    <property type="component" value="Unassembled WGS sequence"/>
</dbReference>
<protein>
    <submittedName>
        <fullName evidence="1">Uncharacterized protein</fullName>
    </submittedName>
</protein>
<sequence>MESNARRREKSSKRLLFDRRYGWVYDEWKDPSQEALAGARGMFCILPLAKAFVKTASKSINLATSSATKVLERPDEFSPQALQASLNHRFQEFMSLLQKQKQNINFFNPKVNSPILSTSFLEHLERNDSHDC</sequence>
<evidence type="ECO:0000313" key="2">
    <source>
        <dbReference type="Proteomes" id="UP000230069"/>
    </source>
</evidence>
<dbReference type="OrthoDB" id="1891930at2759"/>
<organism evidence="1 2">
    <name type="scientific">Aquilegia coerulea</name>
    <name type="common">Rocky mountain columbine</name>
    <dbReference type="NCBI Taxonomy" id="218851"/>
    <lineage>
        <taxon>Eukaryota</taxon>
        <taxon>Viridiplantae</taxon>
        <taxon>Streptophyta</taxon>
        <taxon>Embryophyta</taxon>
        <taxon>Tracheophyta</taxon>
        <taxon>Spermatophyta</taxon>
        <taxon>Magnoliopsida</taxon>
        <taxon>Ranunculales</taxon>
        <taxon>Ranunculaceae</taxon>
        <taxon>Thalictroideae</taxon>
        <taxon>Aquilegia</taxon>
    </lineage>
</organism>
<reference evidence="1 2" key="1">
    <citation type="submission" date="2017-09" db="EMBL/GenBank/DDBJ databases">
        <title>WGS assembly of Aquilegia coerulea Goldsmith.</title>
        <authorList>
            <person name="Hodges S."/>
            <person name="Kramer E."/>
            <person name="Nordborg M."/>
            <person name="Tomkins J."/>
            <person name="Borevitz J."/>
            <person name="Derieg N."/>
            <person name="Yan J."/>
            <person name="Mihaltcheva S."/>
            <person name="Hayes R.D."/>
            <person name="Rokhsar D."/>
        </authorList>
    </citation>
    <scope>NUCLEOTIDE SEQUENCE [LARGE SCALE GENOMIC DNA]</scope>
    <source>
        <strain evidence="2">cv. Goldsmith</strain>
    </source>
</reference>
<keyword evidence="2" id="KW-1185">Reference proteome</keyword>
<dbReference type="AlphaFoldDB" id="A0A2G5DL51"/>
<dbReference type="EMBL" id="KZ305034">
    <property type="protein sequence ID" value="PIA44255.1"/>
    <property type="molecule type" value="Genomic_DNA"/>
</dbReference>
<dbReference type="PANTHER" id="PTHR48204">
    <property type="entry name" value="OS07G0265100 PROTEIN"/>
    <property type="match status" value="1"/>
</dbReference>
<dbReference type="PANTHER" id="PTHR48204:SF1">
    <property type="entry name" value="OS07G0265100 PROTEIN"/>
    <property type="match status" value="1"/>
</dbReference>
<gene>
    <name evidence="1" type="ORF">AQUCO_01700093v1</name>
</gene>
<accession>A0A2G5DL51</accession>
<dbReference type="STRING" id="218851.A0A2G5DL51"/>
<dbReference type="InParanoid" id="A0A2G5DL51"/>